<dbReference type="GO" id="GO:0016747">
    <property type="term" value="F:acyltransferase activity, transferring groups other than amino-acyl groups"/>
    <property type="evidence" value="ECO:0007669"/>
    <property type="project" value="InterPro"/>
</dbReference>
<gene>
    <name evidence="10" type="primary">IDM1_2</name>
    <name evidence="10" type="ORF">CK203_086748</name>
</gene>
<keyword evidence="5" id="KW-0539">Nucleus</keyword>
<dbReference type="PROSITE" id="PS51186">
    <property type="entry name" value="GNAT"/>
    <property type="match status" value="1"/>
</dbReference>
<keyword evidence="3 6" id="KW-0863">Zinc-finger</keyword>
<dbReference type="Pfam" id="PF23209">
    <property type="entry name" value="IDM1_C"/>
    <property type="match status" value="1"/>
</dbReference>
<dbReference type="InterPro" id="IPR019787">
    <property type="entry name" value="Znf_PHD-finger"/>
</dbReference>
<dbReference type="InterPro" id="IPR011011">
    <property type="entry name" value="Znf_FYVE_PHD"/>
</dbReference>
<comment type="caution">
    <text evidence="10">The sequence shown here is derived from an EMBL/GenBank/DDBJ whole genome shotgun (WGS) entry which is preliminary data.</text>
</comment>
<dbReference type="InterPro" id="IPR042163">
    <property type="entry name" value="PHF12"/>
</dbReference>
<name>A0A438F9D6_VITVI</name>
<organism evidence="10 11">
    <name type="scientific">Vitis vinifera</name>
    <name type="common">Grape</name>
    <dbReference type="NCBI Taxonomy" id="29760"/>
    <lineage>
        <taxon>Eukaryota</taxon>
        <taxon>Viridiplantae</taxon>
        <taxon>Streptophyta</taxon>
        <taxon>Embryophyta</taxon>
        <taxon>Tracheophyta</taxon>
        <taxon>Spermatophyta</taxon>
        <taxon>Magnoliopsida</taxon>
        <taxon>eudicotyledons</taxon>
        <taxon>Gunneridae</taxon>
        <taxon>Pentapetalae</taxon>
        <taxon>rosids</taxon>
        <taxon>Vitales</taxon>
        <taxon>Vitaceae</taxon>
        <taxon>Viteae</taxon>
        <taxon>Vitis</taxon>
    </lineage>
</organism>
<dbReference type="Pfam" id="PF22970">
    <property type="entry name" value="DUF7028"/>
    <property type="match status" value="2"/>
</dbReference>
<accession>A0A438F9D6</accession>
<evidence type="ECO:0000256" key="4">
    <source>
        <dbReference type="ARBA" id="ARBA00022833"/>
    </source>
</evidence>
<proteinExistence type="predicted"/>
<dbReference type="InterPro" id="IPR032308">
    <property type="entry name" value="TDBD"/>
</dbReference>
<dbReference type="SUPFAM" id="SSF57903">
    <property type="entry name" value="FYVE/PHD zinc finger"/>
    <property type="match status" value="1"/>
</dbReference>
<feature type="domain" description="N-acetyltransferase" evidence="9">
    <location>
        <begin position="632"/>
        <end position="780"/>
    </location>
</feature>
<comment type="subcellular location">
    <subcellularLocation>
        <location evidence="1">Nucleus</location>
    </subcellularLocation>
</comment>
<dbReference type="AlphaFoldDB" id="A0A438F9D6"/>
<evidence type="ECO:0000256" key="1">
    <source>
        <dbReference type="ARBA" id="ARBA00004123"/>
    </source>
</evidence>
<dbReference type="PANTHER" id="PTHR46309:SF12">
    <property type="entry name" value="GB|AAC80581.1"/>
    <property type="match status" value="1"/>
</dbReference>
<evidence type="ECO:0000256" key="6">
    <source>
        <dbReference type="PROSITE-ProRule" id="PRU00146"/>
    </source>
</evidence>
<dbReference type="InterPro" id="IPR056511">
    <property type="entry name" value="IDM1_C"/>
</dbReference>
<dbReference type="GO" id="GO:0005634">
    <property type="term" value="C:nucleus"/>
    <property type="evidence" value="ECO:0007669"/>
    <property type="project" value="UniProtKB-SubCell"/>
</dbReference>
<dbReference type="PROSITE" id="PS50016">
    <property type="entry name" value="ZF_PHD_2"/>
    <property type="match status" value="1"/>
</dbReference>
<evidence type="ECO:0000256" key="2">
    <source>
        <dbReference type="ARBA" id="ARBA00022723"/>
    </source>
</evidence>
<reference evidence="10 11" key="1">
    <citation type="journal article" date="2018" name="PLoS Genet.">
        <title>Population sequencing reveals clonal diversity and ancestral inbreeding in the grapevine cultivar Chardonnay.</title>
        <authorList>
            <person name="Roach M.J."/>
            <person name="Johnson D.L."/>
            <person name="Bohlmann J."/>
            <person name="van Vuuren H.J."/>
            <person name="Jones S.J."/>
            <person name="Pretorius I.S."/>
            <person name="Schmidt S.A."/>
            <person name="Borneman A.R."/>
        </authorList>
    </citation>
    <scope>NUCLEOTIDE SEQUENCE [LARGE SCALE GENOMIC DNA]</scope>
    <source>
        <strain evidence="11">cv. Chardonnay</strain>
        <tissue evidence="10">Leaf</tissue>
    </source>
</reference>
<dbReference type="GO" id="GO:0003714">
    <property type="term" value="F:transcription corepressor activity"/>
    <property type="evidence" value="ECO:0007669"/>
    <property type="project" value="InterPro"/>
</dbReference>
<feature type="compositionally biased region" description="Basic and acidic residues" evidence="7">
    <location>
        <begin position="798"/>
        <end position="808"/>
    </location>
</feature>
<dbReference type="Pfam" id="PF00628">
    <property type="entry name" value="PHD"/>
    <property type="match status" value="1"/>
</dbReference>
<dbReference type="GO" id="GO:0008270">
    <property type="term" value="F:zinc ion binding"/>
    <property type="evidence" value="ECO:0007669"/>
    <property type="project" value="UniProtKB-KW"/>
</dbReference>
<dbReference type="InterPro" id="IPR000182">
    <property type="entry name" value="GNAT_dom"/>
</dbReference>
<dbReference type="PANTHER" id="PTHR46309">
    <property type="entry name" value="PHD FINGER PROTEIN 12"/>
    <property type="match status" value="1"/>
</dbReference>
<keyword evidence="4" id="KW-0862">Zinc</keyword>
<dbReference type="InterPro" id="IPR054292">
    <property type="entry name" value="DUF7028"/>
</dbReference>
<dbReference type="Gene3D" id="3.30.40.10">
    <property type="entry name" value="Zinc/RING finger domain, C3HC4 (zinc finger)"/>
    <property type="match status" value="2"/>
</dbReference>
<protein>
    <submittedName>
        <fullName evidence="10">Increased DNA methylation 1</fullName>
    </submittedName>
</protein>
<dbReference type="Gene3D" id="3.40.630.30">
    <property type="match status" value="1"/>
</dbReference>
<dbReference type="InterPro" id="IPR013083">
    <property type="entry name" value="Znf_RING/FYVE/PHD"/>
</dbReference>
<dbReference type="EMBL" id="QGNW01001074">
    <property type="protein sequence ID" value="RVW56573.1"/>
    <property type="molecule type" value="Genomic_DNA"/>
</dbReference>
<dbReference type="SUPFAM" id="SSF55729">
    <property type="entry name" value="Acyl-CoA N-acyltransferases (Nat)"/>
    <property type="match status" value="1"/>
</dbReference>
<feature type="region of interest" description="Disordered" evidence="7">
    <location>
        <begin position="787"/>
        <end position="810"/>
    </location>
</feature>
<evidence type="ECO:0000259" key="8">
    <source>
        <dbReference type="PROSITE" id="PS50016"/>
    </source>
</evidence>
<dbReference type="SMART" id="SM00249">
    <property type="entry name" value="PHD"/>
    <property type="match status" value="2"/>
</dbReference>
<dbReference type="Proteomes" id="UP000288805">
    <property type="component" value="Unassembled WGS sequence"/>
</dbReference>
<evidence type="ECO:0000259" key="9">
    <source>
        <dbReference type="PROSITE" id="PS51186"/>
    </source>
</evidence>
<evidence type="ECO:0000313" key="10">
    <source>
        <dbReference type="EMBL" id="RVW56573.1"/>
    </source>
</evidence>
<evidence type="ECO:0000256" key="5">
    <source>
        <dbReference type="ARBA" id="ARBA00023242"/>
    </source>
</evidence>
<dbReference type="InterPro" id="IPR001965">
    <property type="entry name" value="Znf_PHD"/>
</dbReference>
<keyword evidence="2" id="KW-0479">Metal-binding</keyword>
<evidence type="ECO:0000256" key="3">
    <source>
        <dbReference type="ARBA" id="ARBA00022771"/>
    </source>
</evidence>
<sequence>MAVTVEVKEVGCDRKKKRKRLQSKTMPFDQKVEVMHDSIGSSRAVDVQEPGSEKGRVRNERRFLDDEVGVRSVEESLVSATVIGSCDYGRKSDWTRFDADILHGTESCSNAIAEYALSSAGYRRPPNALTENVRKLLSHLGWEIEFMNKDMPRFRYTSPQGKTYQSLRQEKTDPCRDDDLVDIDREYCPHAVINYYSLGLDKKDYRRKDSVTSNLIAKAKKHLSFMGWAVLACMDEGGASEDTSTCSPMKIMNVSEESEVQEFVPPMIDMRMQKNLVQQNVETEKRAVKSSNRSQFKSRRMKRHDGLQCVVSNSLQHYAQINGALVKLNNLDGNYPTPALQSRKSAHQVPIPDSSNNSQTILSQLIDNNVVLCRAKVHYSSQKDHHPMPEGKIARDGIKNSCCQEVFSPRGFEAHAGSSFHQSDANIFLEDEGSLLECQRQMVHRIPGKSFTKESSHGKKSNGDQCNNDDICSVCHYGGDLVLCDQCPSCFHQSCLGLKELPEGDWFCPSCCCRICGENRFDEYSEEDNFKFSCHQCELQYHVGCLRKQRHVKLETYPDGTRFCSTQCEKIYLGLLKLLGKPIPVGVDNLTWTLLKPTISEWFDMDVPDNKALTEVYSKLNIALNVMHECLSLLKNLIRGEIWLKMYYHLEPDASGMETFRSDLKRLNFRGFYIVLLERNDELISVATIRVHGEKVAEVPLVGTRSQYRRLGMCRILINEIEKKLVELGVERLTLPAAPSVLDTWVTSFGFSKMTDSERLTFLDYTFLDFQDTVMCQKLLMKIPSTKSSQSTGPWSKHNTEFDRHSAESEVLQAEQVEESAIVAEGITEENQSHGEGFPFRN</sequence>
<dbReference type="CDD" id="cd04301">
    <property type="entry name" value="NAT_SF"/>
    <property type="match status" value="1"/>
</dbReference>
<dbReference type="InterPro" id="IPR016181">
    <property type="entry name" value="Acyl_CoA_acyltransferase"/>
</dbReference>
<evidence type="ECO:0000256" key="7">
    <source>
        <dbReference type="SAM" id="MobiDB-lite"/>
    </source>
</evidence>
<evidence type="ECO:0000313" key="11">
    <source>
        <dbReference type="Proteomes" id="UP000288805"/>
    </source>
</evidence>
<feature type="domain" description="PHD-type" evidence="8">
    <location>
        <begin position="469"/>
        <end position="514"/>
    </location>
</feature>
<dbReference type="Pfam" id="PF16135">
    <property type="entry name" value="TDBD"/>
    <property type="match status" value="1"/>
</dbReference>